<dbReference type="SUPFAM" id="SSF47413">
    <property type="entry name" value="lambda repressor-like DNA-binding domains"/>
    <property type="match status" value="1"/>
</dbReference>
<sequence length="479" mass="53278">MADTAAPRPAPKLGAKVRALRRQEGLSQVQMAERLSISPSYLNLIEANKRPLTANLLILLAHAFKVDLKSFAPQEDQRVAEDLMEAFGDPLFDSLELPASEVRELAQTCPGLARAVFFLYQSYREGRRQMDTLSDQLSDGQGYASPATLLPSEAAGDFIQRSMNHFPALEAAAEALWSRAALDQDLLYTGLIEVFKGYGVKVRVHRAGDAPGILRRYDPESRVLSLSELLPPRSRAFQMAHQWALLALRELLDDLIQDPLVADDTARAMARVALANYFAGAVLMPYGAFFRAARAGRYDIELLSRRFEASFEQVCHRLTTLRRPGEEGVPFHFLRIDIAGNISKSFSASGIRFARYSGCCPRWNIHASFLTPGLIRTQISEMPDGVKYFCIARTLQKDTGTYRGQHAMQALGLGCEIAHARELVYSDGLVLEQPPVPIGVTCRLCDRADCEQRAFPPLHQGIQVEERVRRSSFFAHLGA</sequence>
<dbReference type="InterPro" id="IPR018653">
    <property type="entry name" value="ScfR_C"/>
</dbReference>
<keyword evidence="7" id="KW-1185">Reference proteome</keyword>
<protein>
    <submittedName>
        <fullName evidence="6">Transcriptional regulator</fullName>
    </submittedName>
</protein>
<dbReference type="Gene3D" id="1.10.260.40">
    <property type="entry name" value="lambda repressor-like DNA-binding domains"/>
    <property type="match status" value="1"/>
</dbReference>
<evidence type="ECO:0000313" key="6">
    <source>
        <dbReference type="EMBL" id="BDU73287.1"/>
    </source>
</evidence>
<dbReference type="GO" id="GO:0005829">
    <property type="term" value="C:cytosol"/>
    <property type="evidence" value="ECO:0007669"/>
    <property type="project" value="TreeGrafter"/>
</dbReference>
<dbReference type="InterPro" id="IPR010359">
    <property type="entry name" value="IrrE_HExxH"/>
</dbReference>
<evidence type="ECO:0000256" key="3">
    <source>
        <dbReference type="ARBA" id="ARBA00023125"/>
    </source>
</evidence>
<dbReference type="RefSeq" id="WP_316411938.1">
    <property type="nucleotide sequence ID" value="NZ_AP027080.1"/>
</dbReference>
<dbReference type="Pfam" id="PF09856">
    <property type="entry name" value="ScfRs"/>
    <property type="match status" value="1"/>
</dbReference>
<dbReference type="CDD" id="cd00093">
    <property type="entry name" value="HTH_XRE"/>
    <property type="match status" value="1"/>
</dbReference>
<dbReference type="InterPro" id="IPR001387">
    <property type="entry name" value="Cro/C1-type_HTH"/>
</dbReference>
<dbReference type="SMART" id="SM00530">
    <property type="entry name" value="HTH_XRE"/>
    <property type="match status" value="1"/>
</dbReference>
<gene>
    <name evidence="6" type="ORF">METEAL_24610</name>
</gene>
<organism evidence="6 7">
    <name type="scientific">Mesoterricola silvestris</name>
    <dbReference type="NCBI Taxonomy" id="2927979"/>
    <lineage>
        <taxon>Bacteria</taxon>
        <taxon>Pseudomonadati</taxon>
        <taxon>Acidobacteriota</taxon>
        <taxon>Holophagae</taxon>
        <taxon>Holophagales</taxon>
        <taxon>Holophagaceae</taxon>
        <taxon>Mesoterricola</taxon>
    </lineage>
</organism>
<feature type="domain" description="HTH cro/C1-type" evidence="5">
    <location>
        <begin position="17"/>
        <end position="71"/>
    </location>
</feature>
<reference evidence="7" key="1">
    <citation type="journal article" date="2023" name="Int. J. Syst. Evol. Microbiol.">
        <title>Mesoterricola silvestris gen. nov., sp. nov., Mesoterricola sediminis sp. nov., Geothrix oryzae sp. nov., Geothrix edaphica sp. nov., Geothrix rubra sp. nov., and Geothrix limicola sp. nov., six novel members of Acidobacteriota isolated from soils.</title>
        <authorList>
            <person name="Itoh H."/>
            <person name="Sugisawa Y."/>
            <person name="Mise K."/>
            <person name="Xu Z."/>
            <person name="Kuniyasu M."/>
            <person name="Ushijima N."/>
            <person name="Kawano K."/>
            <person name="Kobayashi E."/>
            <person name="Shiratori Y."/>
            <person name="Masuda Y."/>
            <person name="Senoo K."/>
        </authorList>
    </citation>
    <scope>NUCLEOTIDE SEQUENCE [LARGE SCALE GENOMIC DNA]</scope>
    <source>
        <strain evidence="7">W79</strain>
    </source>
</reference>
<keyword evidence="2" id="KW-0805">Transcription regulation</keyword>
<dbReference type="GO" id="GO:0003700">
    <property type="term" value="F:DNA-binding transcription factor activity"/>
    <property type="evidence" value="ECO:0007669"/>
    <property type="project" value="TreeGrafter"/>
</dbReference>
<dbReference type="PIRSF" id="PIRSF019251">
    <property type="entry name" value="Rv0465c"/>
    <property type="match status" value="1"/>
</dbReference>
<dbReference type="PANTHER" id="PTHR46797">
    <property type="entry name" value="HTH-TYPE TRANSCRIPTIONAL REGULATOR"/>
    <property type="match status" value="1"/>
</dbReference>
<name>A0AA48GKZ0_9BACT</name>
<dbReference type="InterPro" id="IPR050807">
    <property type="entry name" value="TransReg_Diox_bact_type"/>
</dbReference>
<comment type="similarity">
    <text evidence="1">Belongs to the short-chain fatty acyl-CoA assimilation regulator (ScfR) family.</text>
</comment>
<keyword evidence="3" id="KW-0238">DNA-binding</keyword>
<dbReference type="KEGG" id="msil:METEAL_24610"/>
<evidence type="ECO:0000256" key="1">
    <source>
        <dbReference type="ARBA" id="ARBA00007227"/>
    </source>
</evidence>
<dbReference type="Pfam" id="PF06114">
    <property type="entry name" value="Peptidase_M78"/>
    <property type="match status" value="1"/>
</dbReference>
<evidence type="ECO:0000313" key="7">
    <source>
        <dbReference type="Proteomes" id="UP001238179"/>
    </source>
</evidence>
<dbReference type="GO" id="GO:0003677">
    <property type="term" value="F:DNA binding"/>
    <property type="evidence" value="ECO:0007669"/>
    <property type="project" value="UniProtKB-KW"/>
</dbReference>
<dbReference type="PROSITE" id="PS50943">
    <property type="entry name" value="HTH_CROC1"/>
    <property type="match status" value="1"/>
</dbReference>
<evidence type="ECO:0000256" key="2">
    <source>
        <dbReference type="ARBA" id="ARBA00023015"/>
    </source>
</evidence>
<dbReference type="Pfam" id="PF01381">
    <property type="entry name" value="HTH_3"/>
    <property type="match status" value="1"/>
</dbReference>
<evidence type="ECO:0000256" key="4">
    <source>
        <dbReference type="ARBA" id="ARBA00023163"/>
    </source>
</evidence>
<evidence type="ECO:0000259" key="5">
    <source>
        <dbReference type="PROSITE" id="PS50943"/>
    </source>
</evidence>
<dbReference type="Proteomes" id="UP001238179">
    <property type="component" value="Chromosome"/>
</dbReference>
<dbReference type="EMBL" id="AP027080">
    <property type="protein sequence ID" value="BDU73287.1"/>
    <property type="molecule type" value="Genomic_DNA"/>
</dbReference>
<dbReference type="PANTHER" id="PTHR46797:SF23">
    <property type="entry name" value="HTH-TYPE TRANSCRIPTIONAL REGULATOR SUTR"/>
    <property type="match status" value="1"/>
</dbReference>
<dbReference type="InterPro" id="IPR010982">
    <property type="entry name" value="Lambda_DNA-bd_dom_sf"/>
</dbReference>
<proteinExistence type="inferred from homology"/>
<accession>A0AA48GKZ0</accession>
<dbReference type="InterPro" id="IPR026281">
    <property type="entry name" value="HTH_RamB"/>
</dbReference>
<dbReference type="AlphaFoldDB" id="A0AA48GKZ0"/>
<keyword evidence="4" id="KW-0804">Transcription</keyword>